<protein>
    <submittedName>
        <fullName evidence="7">Tyrosine-type recombinase/integrase</fullName>
    </submittedName>
</protein>
<evidence type="ECO:0000256" key="2">
    <source>
        <dbReference type="ARBA" id="ARBA00023125"/>
    </source>
</evidence>
<evidence type="ECO:0000313" key="7">
    <source>
        <dbReference type="EMBL" id="QQR92801.1"/>
    </source>
</evidence>
<dbReference type="NCBIfam" id="NF040815">
    <property type="entry name" value="recomb_XerA_Arch"/>
    <property type="match status" value="1"/>
</dbReference>
<dbReference type="InterPro" id="IPR011010">
    <property type="entry name" value="DNA_brk_join_enz"/>
</dbReference>
<accession>A0A7T9DK89</accession>
<dbReference type="PROSITE" id="PS51898">
    <property type="entry name" value="TYR_RECOMBINASE"/>
    <property type="match status" value="1"/>
</dbReference>
<dbReference type="PANTHER" id="PTHR30349:SF41">
    <property type="entry name" value="INTEGRASE_RECOMBINASE PROTEIN MJ0367-RELATED"/>
    <property type="match status" value="1"/>
</dbReference>
<dbReference type="InterPro" id="IPR013762">
    <property type="entry name" value="Integrase-like_cat_sf"/>
</dbReference>
<dbReference type="Pfam" id="PF00589">
    <property type="entry name" value="Phage_integrase"/>
    <property type="match status" value="1"/>
</dbReference>
<dbReference type="EMBL" id="CP064981">
    <property type="protein sequence ID" value="QQR92801.1"/>
    <property type="molecule type" value="Genomic_DNA"/>
</dbReference>
<dbReference type="GO" id="GO:0006310">
    <property type="term" value="P:DNA recombination"/>
    <property type="evidence" value="ECO:0007669"/>
    <property type="project" value="UniProtKB-KW"/>
</dbReference>
<dbReference type="InterPro" id="IPR050090">
    <property type="entry name" value="Tyrosine_recombinase_XerCD"/>
</dbReference>
<reference evidence="7" key="1">
    <citation type="submission" date="2020-11" db="EMBL/GenBank/DDBJ databases">
        <title>Connecting structure to function with the recovery of over 1000 high-quality activated sludge metagenome-assembled genomes encoding full-length rRNA genes using long-read sequencing.</title>
        <authorList>
            <person name="Singleton C.M."/>
            <person name="Petriglieri F."/>
            <person name="Kristensen J.M."/>
            <person name="Kirkegaard R.H."/>
            <person name="Michaelsen T.Y."/>
            <person name="Andersen M.H."/>
            <person name="Karst S.M."/>
            <person name="Dueholm M.S."/>
            <person name="Nielsen P.H."/>
            <person name="Albertsen M."/>
        </authorList>
    </citation>
    <scope>NUCLEOTIDE SEQUENCE</scope>
    <source>
        <strain evidence="7">Fred_18-Q3-R57-64_BAT3C.431</strain>
    </source>
</reference>
<dbReference type="GO" id="GO:0003677">
    <property type="term" value="F:DNA binding"/>
    <property type="evidence" value="ECO:0007669"/>
    <property type="project" value="UniProtKB-UniRule"/>
</dbReference>
<name>A0A7T9DK89_9ARCH</name>
<evidence type="ECO:0000259" key="5">
    <source>
        <dbReference type="PROSITE" id="PS51898"/>
    </source>
</evidence>
<dbReference type="InterPro" id="IPR002104">
    <property type="entry name" value="Integrase_catalytic"/>
</dbReference>
<keyword evidence="2 4" id="KW-0238">DNA-binding</keyword>
<sequence length="308" mass="35357">MEENFQLDTNTPIVPRIQIDTPADVSNPFLPKNDIEQIMNGFRQELLISGYSEKTIKMYLLYVEKFLQQLRKKPHEVGKPEIVAFLASAKEKNVSNATLALMHASIKFFLEKHLQMKVMDEVRIPKKAKKLPSVLTIEEIKSLIKNTKPGRNRLLVMFLYSTGVRVSEAVKIKLQDIDFNAGMARVQGGKGNKDREIVLSQKWMGEMKKYLNRRKTKSEFLFAKKNGKPISTDTVERVMRHSAERAKIMKRVTPHVLRHSFATHLLDNGENIRKIQILLGHANLATTSIYTHVSKEELRKVQSPLDNL</sequence>
<proteinExistence type="predicted"/>
<dbReference type="PANTHER" id="PTHR30349">
    <property type="entry name" value="PHAGE INTEGRASE-RELATED"/>
    <property type="match status" value="1"/>
</dbReference>
<evidence type="ECO:0000256" key="3">
    <source>
        <dbReference type="ARBA" id="ARBA00023172"/>
    </source>
</evidence>
<keyword evidence="3" id="KW-0233">DNA recombination</keyword>
<keyword evidence="1" id="KW-0229">DNA integration</keyword>
<dbReference type="Gene3D" id="1.10.150.130">
    <property type="match status" value="1"/>
</dbReference>
<dbReference type="Proteomes" id="UP000596004">
    <property type="component" value="Chromosome"/>
</dbReference>
<dbReference type="SUPFAM" id="SSF56349">
    <property type="entry name" value="DNA breaking-rejoining enzymes"/>
    <property type="match status" value="1"/>
</dbReference>
<dbReference type="InterPro" id="IPR004107">
    <property type="entry name" value="Integrase_SAM-like_N"/>
</dbReference>
<feature type="domain" description="Tyr recombinase" evidence="5">
    <location>
        <begin position="130"/>
        <end position="303"/>
    </location>
</feature>
<dbReference type="GO" id="GO:0015074">
    <property type="term" value="P:DNA integration"/>
    <property type="evidence" value="ECO:0007669"/>
    <property type="project" value="UniProtKB-KW"/>
</dbReference>
<dbReference type="PROSITE" id="PS51900">
    <property type="entry name" value="CB"/>
    <property type="match status" value="1"/>
</dbReference>
<dbReference type="InterPro" id="IPR044068">
    <property type="entry name" value="CB"/>
</dbReference>
<gene>
    <name evidence="7" type="ORF">IPJ89_00985</name>
</gene>
<feature type="domain" description="Core-binding (CB)" evidence="6">
    <location>
        <begin position="33"/>
        <end position="114"/>
    </location>
</feature>
<dbReference type="InterPro" id="IPR010998">
    <property type="entry name" value="Integrase_recombinase_N"/>
</dbReference>
<evidence type="ECO:0000259" key="6">
    <source>
        <dbReference type="PROSITE" id="PS51900"/>
    </source>
</evidence>
<organism evidence="7">
    <name type="scientific">Candidatus Iainarchaeum sp</name>
    <dbReference type="NCBI Taxonomy" id="3101447"/>
    <lineage>
        <taxon>Archaea</taxon>
        <taxon>Candidatus Iainarchaeota</taxon>
        <taxon>Candidatus Iainarchaeia</taxon>
        <taxon>Candidatus Iainarchaeales</taxon>
        <taxon>Candidatus Iainarchaeaceae</taxon>
        <taxon>Candidatus Iainarchaeum</taxon>
    </lineage>
</organism>
<dbReference type="Gene3D" id="1.10.443.10">
    <property type="entry name" value="Intergrase catalytic core"/>
    <property type="match status" value="1"/>
</dbReference>
<dbReference type="AlphaFoldDB" id="A0A7T9DK89"/>
<evidence type="ECO:0000256" key="1">
    <source>
        <dbReference type="ARBA" id="ARBA00022908"/>
    </source>
</evidence>
<evidence type="ECO:0000256" key="4">
    <source>
        <dbReference type="PROSITE-ProRule" id="PRU01248"/>
    </source>
</evidence>
<dbReference type="Pfam" id="PF13495">
    <property type="entry name" value="Phage_int_SAM_4"/>
    <property type="match status" value="1"/>
</dbReference>